<dbReference type="Pfam" id="PF00639">
    <property type="entry name" value="Rotamase"/>
    <property type="match status" value="1"/>
</dbReference>
<evidence type="ECO:0000313" key="4">
    <source>
        <dbReference type="Proteomes" id="UP000267268"/>
    </source>
</evidence>
<evidence type="ECO:0000313" key="3">
    <source>
        <dbReference type="EMBL" id="AZQ62516.1"/>
    </source>
</evidence>
<evidence type="ECO:0000256" key="1">
    <source>
        <dbReference type="PROSITE-ProRule" id="PRU00278"/>
    </source>
</evidence>
<dbReference type="OrthoDB" id="14196at2"/>
<protein>
    <recommendedName>
        <fullName evidence="2">PpiC domain-containing protein</fullName>
    </recommendedName>
</protein>
<dbReference type="GO" id="GO:0003755">
    <property type="term" value="F:peptidyl-prolyl cis-trans isomerase activity"/>
    <property type="evidence" value="ECO:0007669"/>
    <property type="project" value="UniProtKB-KW"/>
</dbReference>
<feature type="domain" description="PpiC" evidence="2">
    <location>
        <begin position="240"/>
        <end position="343"/>
    </location>
</feature>
<dbReference type="Proteomes" id="UP000267268">
    <property type="component" value="Chromosome 1"/>
</dbReference>
<dbReference type="PANTHER" id="PTHR47245:SF2">
    <property type="entry name" value="PEPTIDYL-PROLYL CIS-TRANS ISOMERASE HP_0175-RELATED"/>
    <property type="match status" value="1"/>
</dbReference>
<dbReference type="InterPro" id="IPR050245">
    <property type="entry name" value="PrsA_foldase"/>
</dbReference>
<dbReference type="Pfam" id="PF13616">
    <property type="entry name" value="Rotamase_3"/>
    <property type="match status" value="1"/>
</dbReference>
<dbReference type="SUPFAM" id="SSF54534">
    <property type="entry name" value="FKBP-like"/>
    <property type="match status" value="2"/>
</dbReference>
<keyword evidence="1" id="KW-0697">Rotamase</keyword>
<keyword evidence="4" id="KW-1185">Reference proteome</keyword>
<dbReference type="PROSITE" id="PS51257">
    <property type="entry name" value="PROKAR_LIPOPROTEIN"/>
    <property type="match status" value="1"/>
</dbReference>
<proteinExistence type="predicted"/>
<evidence type="ECO:0000259" key="2">
    <source>
        <dbReference type="PROSITE" id="PS50198"/>
    </source>
</evidence>
<dbReference type="KEGG" id="fll:EI427_09760"/>
<dbReference type="PROSITE" id="PS50198">
    <property type="entry name" value="PPIC_PPIASE_2"/>
    <property type="match status" value="2"/>
</dbReference>
<keyword evidence="1" id="KW-0413">Isomerase</keyword>
<dbReference type="AlphaFoldDB" id="A0A3Q9FNU5"/>
<gene>
    <name evidence="3" type="ORF">EI427_09760</name>
</gene>
<dbReference type="RefSeq" id="WP_126614095.1">
    <property type="nucleotide sequence ID" value="NZ_CP034562.1"/>
</dbReference>
<name>A0A3Q9FNU5_9BACT</name>
<dbReference type="Gene3D" id="3.10.50.40">
    <property type="match status" value="2"/>
</dbReference>
<dbReference type="EMBL" id="CP034562">
    <property type="protein sequence ID" value="AZQ62516.1"/>
    <property type="molecule type" value="Genomic_DNA"/>
</dbReference>
<sequence length="765" mass="88370">MLNSKFSQFITLASLASLLIGCATNFGQKSKLHKTENILSLDGEAVTKENFVYLYDKNYSNDSAFYSKESVDDYLDLFINFKLKVAEAITLGYDSLPAFQNEYKMYIHQLEEPYLTESVFNDSLVKEAYNRQKVEVRASHILITTKKDASPEDTLKAYTTAVALLEEIKAGKDFEEVAFASSQDPSAKQNKGDLGYFTSLQMVYPFEDAAFKAKIGDVVGPIRTDFGYHLIYVKDKRERYGTLQVQHIMIKSTKKDKAENQEIAQRKINAIYDSLQHGGDWTTMCSNFSDDKRSSSKEGILPPVSEVRFPKEFMEGVYSLDSIGSISNPVRTDFGWHIIRLYQKKPVMEYEILYPTLVKKVKKDSRSSTSRQHFIQKLKTDNEYTINEENKTLAFSLIDSTRLIGEWKIPEDLSVKNKKKVIFTLATRKVTANDFFEYISTTQKTSKNKDLNNLLNSDFDSFSDIILLDEEKKNLADKYPEYKHLAQEYKDGLLLFRVMEDCVWNKASSDITALKTYHNLHRKDYMWDTRANVEVYNTGSKDLENETLLMLDSGYFRVFPTEVSTINYKRNSSYLYKSRIKDLQKVADVLNTEINLFIVINVEYDKKEGSILRKKRFNNIKNQLVKKGVNVNRIKAHFEKGVNGVVDLKYFTTEFTKFITTKNSENNLAIQYTDGIFTENSLPHEENIEMKVGRYIFEENNRFIIVNVKEILPKAPKTFSESKGNVIADYQEHLEKEWVKSLHTKHQVVVDSTVLQSLYIQDKTL</sequence>
<dbReference type="PANTHER" id="PTHR47245">
    <property type="entry name" value="PEPTIDYLPROLYL ISOMERASE"/>
    <property type="match status" value="1"/>
</dbReference>
<reference evidence="3 4" key="1">
    <citation type="submission" date="2018-12" db="EMBL/GenBank/DDBJ databases">
        <title>Flammeovirga pectinis sp. nov., isolated from the gut of the Korean scallop, Patinopecten yessoensis.</title>
        <authorList>
            <person name="Bae J.-W."/>
            <person name="Jeong Y.-S."/>
            <person name="Kang W."/>
        </authorList>
    </citation>
    <scope>NUCLEOTIDE SEQUENCE [LARGE SCALE GENOMIC DNA]</scope>
    <source>
        <strain evidence="3 4">L12M1</strain>
    </source>
</reference>
<feature type="domain" description="PpiC" evidence="2">
    <location>
        <begin position="133"/>
        <end position="235"/>
    </location>
</feature>
<dbReference type="InterPro" id="IPR046357">
    <property type="entry name" value="PPIase_dom_sf"/>
</dbReference>
<dbReference type="InterPro" id="IPR000297">
    <property type="entry name" value="PPIase_PpiC"/>
</dbReference>
<organism evidence="3 4">
    <name type="scientific">Flammeovirga pectinis</name>
    <dbReference type="NCBI Taxonomy" id="2494373"/>
    <lineage>
        <taxon>Bacteria</taxon>
        <taxon>Pseudomonadati</taxon>
        <taxon>Bacteroidota</taxon>
        <taxon>Cytophagia</taxon>
        <taxon>Cytophagales</taxon>
        <taxon>Flammeovirgaceae</taxon>
        <taxon>Flammeovirga</taxon>
    </lineage>
</organism>
<accession>A0A3Q9FNU5</accession>